<dbReference type="PANTHER" id="PTHR31569">
    <property type="entry name" value="SWIM-TYPE DOMAIN-CONTAINING PROTEIN"/>
    <property type="match status" value="1"/>
</dbReference>
<protein>
    <recommendedName>
        <fullName evidence="2">MULE transposase domain-containing protein</fullName>
    </recommendedName>
</protein>
<evidence type="ECO:0000313" key="3">
    <source>
        <dbReference type="EMBL" id="KAG5553113.1"/>
    </source>
</evidence>
<dbReference type="PANTHER" id="PTHR31569:SF4">
    <property type="entry name" value="SWIM-TYPE DOMAIN-CONTAINING PROTEIN"/>
    <property type="match status" value="1"/>
</dbReference>
<reference evidence="3" key="1">
    <citation type="submission" date="2020-08" db="EMBL/GenBank/DDBJ databases">
        <title>Plant Genome Project.</title>
        <authorList>
            <person name="Zhang R.-G."/>
        </authorList>
    </citation>
    <scope>NUCLEOTIDE SEQUENCE</scope>
    <source>
        <strain evidence="3">WSP0</strain>
        <tissue evidence="3">Leaf</tissue>
    </source>
</reference>
<feature type="compositionally biased region" description="Polar residues" evidence="1">
    <location>
        <begin position="58"/>
        <end position="72"/>
    </location>
</feature>
<dbReference type="EMBL" id="JACTNZ010000004">
    <property type="protein sequence ID" value="KAG5553113.1"/>
    <property type="molecule type" value="Genomic_DNA"/>
</dbReference>
<sequence length="787" mass="87629">METSIASSPSIGKEEVLDPESSMYYHWGLDGAIEEMDVDKEDLGTDVVDGQSKLVQEGDTSTHGSHVGPSTITNTNTTPTPTPTPTPVPMEYDVTKQFTTSQVFSSDEHLVEWTRGMGKRLGFVIIITGSEKLMKNRKPRMRFACERSGKYRKYVKKSLGEEVVVKKRERSTGTKKCECPFELKAVKGDDGWTLSVQNGAHNHPPAEYLEGHSYAGRLTSDEISTLVDLSVSMVKPKQILSQLKLNDPSNVTTIKHVYNARQKHRVIEKAAFAFIESENEDNYTWMLDKLKGIMDVHALPNVIVTDRELALMNAIRSVFPDATNLLCRAESAHAKLKHQLEHSQCNFDGIWEKIHRLILLQETEVRGSFEKSLTCMQHDFRIPLFDSLRGVVSKNGMTLVLVASRQVQWLVESNIGCGCALRKTHGLPCAHEIAPYKTGNISIPLDLIHDHWKRLSLLPPQVDGSLGETVKADFEIFYYRFMNESHAGQIHLASKLKEVFHPECTTLLEPKQKVKTRGRPSTSTKEKNAKKVKIATKVRNSTRRDPSEFEHVLASLEKIGNPNAVKHTPRRNPKDQLVAPQASLQSVEDVNDKPPCNPKVQVVAPQASLQSVEGVKGKLQCNPIAQPVQPAASLQSSEGVKGKRQCNPIAQPVAPQASLQTVDDVNQKSRRNSRAKVKVAHASTSDFINQFPEPIRPYIESVKDVESDGNCGFRAISAFMNEDCGGEHGWKEVFLKNGSPMPPIACNWTIFRDQVAKNWGVPYAAAIKKFNKIIGNDVATKEVIDVD</sequence>
<evidence type="ECO:0000259" key="2">
    <source>
        <dbReference type="Pfam" id="PF10551"/>
    </source>
</evidence>
<evidence type="ECO:0000313" key="4">
    <source>
        <dbReference type="Proteomes" id="UP000823749"/>
    </source>
</evidence>
<name>A0AAV6KLM7_9ERIC</name>
<keyword evidence="4" id="KW-1185">Reference proteome</keyword>
<accession>A0AAV6KLM7</accession>
<comment type="caution">
    <text evidence="3">The sequence shown here is derived from an EMBL/GenBank/DDBJ whole genome shotgun (WGS) entry which is preliminary data.</text>
</comment>
<dbReference type="AlphaFoldDB" id="A0AAV6KLM7"/>
<feature type="region of interest" description="Disordered" evidence="1">
    <location>
        <begin position="56"/>
        <end position="88"/>
    </location>
</feature>
<dbReference type="Proteomes" id="UP000823749">
    <property type="component" value="Chromosome 4"/>
</dbReference>
<organism evidence="3 4">
    <name type="scientific">Rhododendron griersonianum</name>
    <dbReference type="NCBI Taxonomy" id="479676"/>
    <lineage>
        <taxon>Eukaryota</taxon>
        <taxon>Viridiplantae</taxon>
        <taxon>Streptophyta</taxon>
        <taxon>Embryophyta</taxon>
        <taxon>Tracheophyta</taxon>
        <taxon>Spermatophyta</taxon>
        <taxon>Magnoliopsida</taxon>
        <taxon>eudicotyledons</taxon>
        <taxon>Gunneridae</taxon>
        <taxon>Pentapetalae</taxon>
        <taxon>asterids</taxon>
        <taxon>Ericales</taxon>
        <taxon>Ericaceae</taxon>
        <taxon>Ericoideae</taxon>
        <taxon>Rhodoreae</taxon>
        <taxon>Rhododendron</taxon>
    </lineage>
</organism>
<proteinExistence type="predicted"/>
<feature type="domain" description="MULE transposase" evidence="2">
    <location>
        <begin position="264"/>
        <end position="328"/>
    </location>
</feature>
<dbReference type="Pfam" id="PF10551">
    <property type="entry name" value="MULE"/>
    <property type="match status" value="1"/>
</dbReference>
<gene>
    <name evidence="3" type="ORF">RHGRI_011098</name>
</gene>
<evidence type="ECO:0000256" key="1">
    <source>
        <dbReference type="SAM" id="MobiDB-lite"/>
    </source>
</evidence>
<feature type="region of interest" description="Disordered" evidence="1">
    <location>
        <begin position="512"/>
        <end position="548"/>
    </location>
</feature>
<dbReference type="InterPro" id="IPR052579">
    <property type="entry name" value="Zinc_finger_SWIM"/>
</dbReference>
<dbReference type="InterPro" id="IPR018289">
    <property type="entry name" value="MULE_transposase_dom"/>
</dbReference>